<accession>A0ABN8AMW1</accession>
<dbReference type="PANTHER" id="PTHR42924">
    <property type="entry name" value="EXONUCLEASE"/>
    <property type="match status" value="1"/>
</dbReference>
<feature type="domain" description="Polymerase/histidinol phosphatase N-terminal" evidence="2">
    <location>
        <begin position="4"/>
        <end position="69"/>
    </location>
</feature>
<keyword evidence="3" id="KW-0378">Hydrolase</keyword>
<evidence type="ECO:0000256" key="1">
    <source>
        <dbReference type="SAM" id="MobiDB-lite"/>
    </source>
</evidence>
<dbReference type="Gene3D" id="1.10.150.650">
    <property type="match status" value="1"/>
</dbReference>
<sequence length="308" mass="33650">MLDYDLHCHSTVSDGLLSPTDLVARAAERGVKFLALTDHDDLSGLAEAAAAAAQHGMQFINGVEISVTWRSYTLHIIGLRIDPNYKPLAEGLRNIRSGRGARAQLMAESLARSGISGALAGAYQYADNDGIIGRTHFARFLVERGYCKDVRSVFKNYLVKDKPGYVPHQWASLPDAVSWICGSGGVAVLAHPGRYTLARKGMGQKTLRELLREFIDLGGQGIEVVCGSHTPEQYAEFARYANEFNLLASCGSDFHGPGESYRDLGRLPDFPLDCRPIWLAWETDPSPSSGTLLISPEKEQGKAETVNR</sequence>
<keyword evidence="4" id="KW-1185">Reference proteome</keyword>
<feature type="compositionally biased region" description="Basic and acidic residues" evidence="1">
    <location>
        <begin position="296"/>
        <end position="308"/>
    </location>
</feature>
<dbReference type="NCBIfam" id="NF041577">
    <property type="entry name" value="nside_bi_sphtase"/>
    <property type="match status" value="1"/>
</dbReference>
<evidence type="ECO:0000259" key="2">
    <source>
        <dbReference type="SMART" id="SM00481"/>
    </source>
</evidence>
<keyword evidence="3" id="KW-0540">Nuclease</keyword>
<protein>
    <submittedName>
        <fullName evidence="3">RNA/ssDNA 5'-&gt;3' exonuclease</fullName>
        <ecNumber evidence="3">3.1.3.97</ecNumber>
    </submittedName>
</protein>
<dbReference type="CDD" id="cd07438">
    <property type="entry name" value="PHP_HisPPase_AMP"/>
    <property type="match status" value="1"/>
</dbReference>
<gene>
    <name evidence="3" type="primary">yciV</name>
    <name evidence="3" type="ORF">NTG6680_1749</name>
</gene>
<dbReference type="SUPFAM" id="SSF89550">
    <property type="entry name" value="PHP domain-like"/>
    <property type="match status" value="1"/>
</dbReference>
<evidence type="ECO:0000313" key="3">
    <source>
        <dbReference type="EMBL" id="CAG9933002.1"/>
    </source>
</evidence>
<dbReference type="InterPro" id="IPR052018">
    <property type="entry name" value="PHP_domain"/>
</dbReference>
<dbReference type="PANTHER" id="PTHR42924:SF3">
    <property type="entry name" value="POLYMERASE_HISTIDINOL PHOSPHATASE N-TERMINAL DOMAIN-CONTAINING PROTEIN"/>
    <property type="match status" value="1"/>
</dbReference>
<dbReference type="EC" id="3.1.3.97" evidence="3"/>
<dbReference type="Pfam" id="PF02811">
    <property type="entry name" value="PHP"/>
    <property type="match status" value="1"/>
</dbReference>
<proteinExistence type="predicted"/>
<dbReference type="InterPro" id="IPR004013">
    <property type="entry name" value="PHP_dom"/>
</dbReference>
<dbReference type="EMBL" id="OU912926">
    <property type="protein sequence ID" value="CAG9933002.1"/>
    <property type="molecule type" value="Genomic_DNA"/>
</dbReference>
<dbReference type="InterPro" id="IPR003141">
    <property type="entry name" value="Pol/His_phosphatase_N"/>
</dbReference>
<dbReference type="GO" id="GO:0004527">
    <property type="term" value="F:exonuclease activity"/>
    <property type="evidence" value="ECO:0007669"/>
    <property type="project" value="UniProtKB-KW"/>
</dbReference>
<dbReference type="Proteomes" id="UP000839052">
    <property type="component" value="Chromosome"/>
</dbReference>
<keyword evidence="3" id="KW-0269">Exonuclease</keyword>
<dbReference type="GO" id="GO:0097657">
    <property type="term" value="F:3',5'-nucleotide bisphosphate phosphatase activity"/>
    <property type="evidence" value="ECO:0007669"/>
    <property type="project" value="UniProtKB-EC"/>
</dbReference>
<dbReference type="SMART" id="SM00481">
    <property type="entry name" value="POLIIIAc"/>
    <property type="match status" value="1"/>
</dbReference>
<evidence type="ECO:0000313" key="4">
    <source>
        <dbReference type="Proteomes" id="UP000839052"/>
    </source>
</evidence>
<name>A0ABN8AMW1_9PROT</name>
<dbReference type="Gene3D" id="3.20.20.140">
    <property type="entry name" value="Metal-dependent hydrolases"/>
    <property type="match status" value="1"/>
</dbReference>
<dbReference type="InterPro" id="IPR016195">
    <property type="entry name" value="Pol/histidinol_Pase-like"/>
</dbReference>
<dbReference type="RefSeq" id="WP_239796858.1">
    <property type="nucleotide sequence ID" value="NZ_OU912926.1"/>
</dbReference>
<feature type="region of interest" description="Disordered" evidence="1">
    <location>
        <begin position="288"/>
        <end position="308"/>
    </location>
</feature>
<reference evidence="3 4" key="1">
    <citation type="submission" date="2021-10" db="EMBL/GenBank/DDBJ databases">
        <authorList>
            <person name="Koch H."/>
        </authorList>
    </citation>
    <scope>NUCLEOTIDE SEQUENCE [LARGE SCALE GENOMIC DNA]</scope>
    <source>
        <strain evidence="3">6680</strain>
    </source>
</reference>
<dbReference type="InterPro" id="IPR049742">
    <property type="entry name" value="35NBP"/>
</dbReference>
<organism evidence="3 4">
    <name type="scientific">Candidatus Nitrotoga arctica</name>
    <dbReference type="NCBI Taxonomy" id="453162"/>
    <lineage>
        <taxon>Bacteria</taxon>
        <taxon>Pseudomonadati</taxon>
        <taxon>Pseudomonadota</taxon>
        <taxon>Betaproteobacteria</taxon>
        <taxon>Nitrosomonadales</taxon>
        <taxon>Gallionellaceae</taxon>
        <taxon>Candidatus Nitrotoga</taxon>
    </lineage>
</organism>